<evidence type="ECO:0000313" key="1">
    <source>
        <dbReference type="EMBL" id="ANB59576.1"/>
    </source>
</evidence>
<keyword evidence="2" id="KW-1185">Reference proteome</keyword>
<evidence type="ECO:0000313" key="2">
    <source>
        <dbReference type="Proteomes" id="UP000076865"/>
    </source>
</evidence>
<dbReference type="Pfam" id="PF07870">
    <property type="entry name" value="DUF1657"/>
    <property type="match status" value="1"/>
</dbReference>
<dbReference type="AlphaFoldDB" id="A0A167T7H8"/>
<organism evidence="1 2">
    <name type="scientific">Anoxybacteroides amylolyticum</name>
    <dbReference type="NCBI Taxonomy" id="294699"/>
    <lineage>
        <taxon>Bacteria</taxon>
        <taxon>Bacillati</taxon>
        <taxon>Bacillota</taxon>
        <taxon>Bacilli</taxon>
        <taxon>Bacillales</taxon>
        <taxon>Anoxybacillaceae</taxon>
        <taxon>Anoxybacteroides</taxon>
    </lineage>
</organism>
<dbReference type="KEGG" id="aamy:GFC30_1190"/>
<accession>A0A167T7H8</accession>
<gene>
    <name evidence="1" type="ORF">GFC30_1190</name>
</gene>
<name>A0A167T7H8_9BACL</name>
<dbReference type="OrthoDB" id="1684731at2"/>
<dbReference type="Proteomes" id="UP000076865">
    <property type="component" value="Chromosome"/>
</dbReference>
<dbReference type="InterPro" id="IPR012452">
    <property type="entry name" value="DUF1657"/>
</dbReference>
<evidence type="ECO:0008006" key="3">
    <source>
        <dbReference type="Google" id="ProtNLM"/>
    </source>
</evidence>
<dbReference type="PATRIC" id="fig|294699.3.peg.1195"/>
<sequence length="68" mass="7856">MTVASQVKQSLASLKSIYASFQQFSLTSTDEKVKRVFHEAMLLTEEMIADVKHRLSQLEREEPQYHGK</sequence>
<protein>
    <recommendedName>
        <fullName evidence="3">DUF1657 domain-containing protein</fullName>
    </recommendedName>
</protein>
<dbReference type="EMBL" id="CP015438">
    <property type="protein sequence ID" value="ANB59576.1"/>
    <property type="molecule type" value="Genomic_DNA"/>
</dbReference>
<proteinExistence type="predicted"/>
<reference evidence="1 2" key="1">
    <citation type="journal article" date="2006" name="Syst. Appl. Microbiol.">
        <title>Anoxybacillus amylolyticus sp. nov., a thermophilic amylase producing bacterium isolated from Mount Rittmann (Antarctica).</title>
        <authorList>
            <person name="Poli A."/>
            <person name="Esposito E."/>
            <person name="Lama L."/>
            <person name="Orlando P."/>
            <person name="Nicolaus G."/>
            <person name="de Appolonia F."/>
            <person name="Gambacorta A."/>
            <person name="Nicolaus B."/>
        </authorList>
    </citation>
    <scope>NUCLEOTIDE SEQUENCE [LARGE SCALE GENOMIC DNA]</scope>
    <source>
        <strain evidence="1 2">DSM 15939</strain>
    </source>
</reference>
<dbReference type="RefSeq" id="WP_066323319.1">
    <property type="nucleotide sequence ID" value="NZ_CP015438.1"/>
</dbReference>